<dbReference type="Gene3D" id="3.30.1150.10">
    <property type="match status" value="1"/>
</dbReference>
<dbReference type="Proteomes" id="UP001375743">
    <property type="component" value="Unassembled WGS sequence"/>
</dbReference>
<sequence>MPPTVARSWAVATAALLHLAPFVWLWSMTDPPRPGAIATGRGGIEVALAPAGSAAAATAPSEAPKAETTRAVLPAAAVPAQPAPVEPPPSAEQTSTTTAPAAASTAAPALPKPRPPVAQARRQPAPGAAARTVAQPGPKPQATAAPGTAPSPADADRAAPEAAEGRSGGEPTPAPGQAGAAPGGSEPGTMQNYLTRLAAWLERHKEYPSVSRLRREEGTVLLRFAIGRDGRLLSWKIERSSGHEPLDREVATMVRRAAPFPAMPADLPQDRLELTVPVQFRLG</sequence>
<keyword evidence="6 11" id="KW-0812">Transmembrane</keyword>
<evidence type="ECO:0000256" key="4">
    <source>
        <dbReference type="ARBA" id="ARBA00022475"/>
    </source>
</evidence>
<dbReference type="Pfam" id="PF03544">
    <property type="entry name" value="TonB_C"/>
    <property type="match status" value="1"/>
</dbReference>
<dbReference type="NCBIfam" id="TIGR01352">
    <property type="entry name" value="tonB_Cterm"/>
    <property type="match status" value="1"/>
</dbReference>
<evidence type="ECO:0000256" key="3">
    <source>
        <dbReference type="ARBA" id="ARBA00022448"/>
    </source>
</evidence>
<keyword evidence="4" id="KW-1003">Cell membrane</keyword>
<evidence type="ECO:0000256" key="9">
    <source>
        <dbReference type="ARBA" id="ARBA00023136"/>
    </source>
</evidence>
<evidence type="ECO:0000313" key="14">
    <source>
        <dbReference type="Proteomes" id="UP001375743"/>
    </source>
</evidence>
<evidence type="ECO:0000256" key="2">
    <source>
        <dbReference type="ARBA" id="ARBA00006555"/>
    </source>
</evidence>
<keyword evidence="7" id="KW-0653">Protein transport</keyword>
<dbReference type="InterPro" id="IPR051045">
    <property type="entry name" value="TonB-dependent_transducer"/>
</dbReference>
<accession>A0ABU8XUK6</accession>
<evidence type="ECO:0000259" key="12">
    <source>
        <dbReference type="PROSITE" id="PS52015"/>
    </source>
</evidence>
<name>A0ABU8XUK6_9PROT</name>
<keyword evidence="9 11" id="KW-0472">Membrane</keyword>
<feature type="compositionally biased region" description="Low complexity" evidence="10">
    <location>
        <begin position="69"/>
        <end position="80"/>
    </location>
</feature>
<evidence type="ECO:0000256" key="10">
    <source>
        <dbReference type="SAM" id="MobiDB-lite"/>
    </source>
</evidence>
<organism evidence="13 14">
    <name type="scientific">Benzoatithermus flavus</name>
    <dbReference type="NCBI Taxonomy" id="3108223"/>
    <lineage>
        <taxon>Bacteria</taxon>
        <taxon>Pseudomonadati</taxon>
        <taxon>Pseudomonadota</taxon>
        <taxon>Alphaproteobacteria</taxon>
        <taxon>Geminicoccales</taxon>
        <taxon>Geminicoccaceae</taxon>
        <taxon>Benzoatithermus</taxon>
    </lineage>
</organism>
<feature type="transmembrane region" description="Helical" evidence="11">
    <location>
        <begin position="6"/>
        <end position="26"/>
    </location>
</feature>
<feature type="domain" description="TonB C-terminal" evidence="12">
    <location>
        <begin position="192"/>
        <end position="283"/>
    </location>
</feature>
<dbReference type="RefSeq" id="WP_418160480.1">
    <property type="nucleotide sequence ID" value="NZ_JBBLZC010000016.1"/>
</dbReference>
<keyword evidence="14" id="KW-1185">Reference proteome</keyword>
<gene>
    <name evidence="13" type="ORF">U1T56_15875</name>
</gene>
<comment type="subcellular location">
    <subcellularLocation>
        <location evidence="1">Cell inner membrane</location>
        <topology evidence="1">Single-pass membrane protein</topology>
        <orientation evidence="1">Periplasmic side</orientation>
    </subcellularLocation>
</comment>
<evidence type="ECO:0000256" key="11">
    <source>
        <dbReference type="SAM" id="Phobius"/>
    </source>
</evidence>
<feature type="compositionally biased region" description="Low complexity" evidence="10">
    <location>
        <begin position="169"/>
        <end position="180"/>
    </location>
</feature>
<keyword evidence="3" id="KW-0813">Transport</keyword>
<dbReference type="PANTHER" id="PTHR33446">
    <property type="entry name" value="PROTEIN TONB-RELATED"/>
    <property type="match status" value="1"/>
</dbReference>
<feature type="compositionally biased region" description="Low complexity" evidence="10">
    <location>
        <begin position="117"/>
        <end position="153"/>
    </location>
</feature>
<dbReference type="SUPFAM" id="SSF74653">
    <property type="entry name" value="TolA/TonB C-terminal domain"/>
    <property type="match status" value="1"/>
</dbReference>
<evidence type="ECO:0000313" key="13">
    <source>
        <dbReference type="EMBL" id="MEK0084634.1"/>
    </source>
</evidence>
<dbReference type="PANTHER" id="PTHR33446:SF2">
    <property type="entry name" value="PROTEIN TONB"/>
    <property type="match status" value="1"/>
</dbReference>
<keyword evidence="5" id="KW-0997">Cell inner membrane</keyword>
<evidence type="ECO:0000256" key="1">
    <source>
        <dbReference type="ARBA" id="ARBA00004383"/>
    </source>
</evidence>
<reference evidence="13 14" key="1">
    <citation type="submission" date="2024-01" db="EMBL/GenBank/DDBJ databases">
        <title>Multi-omics insights into the function and evolution of sodium benzoate biodegradation pathways in Benzoatithermus flavus gen. nov., sp. nov. from hot spring.</title>
        <authorList>
            <person name="Hu C.-J."/>
            <person name="Li W.-J."/>
        </authorList>
    </citation>
    <scope>NUCLEOTIDE SEQUENCE [LARGE SCALE GENOMIC DNA]</scope>
    <source>
        <strain evidence="13 14">SYSU G07066</strain>
    </source>
</reference>
<feature type="compositionally biased region" description="Low complexity" evidence="10">
    <location>
        <begin position="91"/>
        <end position="109"/>
    </location>
</feature>
<dbReference type="EMBL" id="JBBLZC010000016">
    <property type="protein sequence ID" value="MEK0084634.1"/>
    <property type="molecule type" value="Genomic_DNA"/>
</dbReference>
<evidence type="ECO:0000256" key="5">
    <source>
        <dbReference type="ARBA" id="ARBA00022519"/>
    </source>
</evidence>
<dbReference type="PROSITE" id="PS52015">
    <property type="entry name" value="TONB_CTD"/>
    <property type="match status" value="1"/>
</dbReference>
<evidence type="ECO:0000256" key="7">
    <source>
        <dbReference type="ARBA" id="ARBA00022927"/>
    </source>
</evidence>
<keyword evidence="8 11" id="KW-1133">Transmembrane helix</keyword>
<evidence type="ECO:0000256" key="8">
    <source>
        <dbReference type="ARBA" id="ARBA00022989"/>
    </source>
</evidence>
<protein>
    <submittedName>
        <fullName evidence="13">TonB family protein</fullName>
    </submittedName>
</protein>
<dbReference type="InterPro" id="IPR006260">
    <property type="entry name" value="TonB/TolA_C"/>
</dbReference>
<evidence type="ECO:0000256" key="6">
    <source>
        <dbReference type="ARBA" id="ARBA00022692"/>
    </source>
</evidence>
<comment type="caution">
    <text evidence="13">The sequence shown here is derived from an EMBL/GenBank/DDBJ whole genome shotgun (WGS) entry which is preliminary data.</text>
</comment>
<feature type="compositionally biased region" description="Pro residues" evidence="10">
    <location>
        <begin position="81"/>
        <end position="90"/>
    </location>
</feature>
<feature type="region of interest" description="Disordered" evidence="10">
    <location>
        <begin position="58"/>
        <end position="190"/>
    </location>
</feature>
<dbReference type="InterPro" id="IPR037682">
    <property type="entry name" value="TonB_C"/>
</dbReference>
<comment type="similarity">
    <text evidence="2">Belongs to the TonB family.</text>
</comment>
<proteinExistence type="inferred from homology"/>